<comment type="subcellular location">
    <subcellularLocation>
        <location evidence="1">Cell membrane</location>
        <topology evidence="1">Multi-pass membrane protein</topology>
    </subcellularLocation>
</comment>
<feature type="transmembrane region" description="Helical" evidence="7">
    <location>
        <begin position="21"/>
        <end position="44"/>
    </location>
</feature>
<feature type="transmembrane region" description="Helical" evidence="7">
    <location>
        <begin position="208"/>
        <end position="228"/>
    </location>
</feature>
<evidence type="ECO:0000256" key="6">
    <source>
        <dbReference type="ARBA" id="ARBA00023136"/>
    </source>
</evidence>
<keyword evidence="6 7" id="KW-0472">Membrane</keyword>
<dbReference type="PANTHER" id="PTHR42718:SF46">
    <property type="entry name" value="BLR6921 PROTEIN"/>
    <property type="match status" value="1"/>
</dbReference>
<feature type="transmembrane region" description="Helical" evidence="7">
    <location>
        <begin position="177"/>
        <end position="196"/>
    </location>
</feature>
<accession>A0A921GH07</accession>
<dbReference type="Pfam" id="PF07690">
    <property type="entry name" value="MFS_1"/>
    <property type="match status" value="1"/>
</dbReference>
<evidence type="ECO:0000256" key="2">
    <source>
        <dbReference type="ARBA" id="ARBA00022448"/>
    </source>
</evidence>
<gene>
    <name evidence="9" type="ORF">K8U72_08240</name>
</gene>
<dbReference type="GO" id="GO:0005886">
    <property type="term" value="C:plasma membrane"/>
    <property type="evidence" value="ECO:0007669"/>
    <property type="project" value="UniProtKB-SubCell"/>
</dbReference>
<dbReference type="PRINTS" id="PR01036">
    <property type="entry name" value="TCRTETB"/>
</dbReference>
<evidence type="ECO:0000256" key="4">
    <source>
        <dbReference type="ARBA" id="ARBA00022692"/>
    </source>
</evidence>
<keyword evidence="3" id="KW-1003">Cell membrane</keyword>
<dbReference type="AlphaFoldDB" id="A0A921GH07"/>
<evidence type="ECO:0000313" key="9">
    <source>
        <dbReference type="EMBL" id="HJF45749.1"/>
    </source>
</evidence>
<proteinExistence type="predicted"/>
<feature type="transmembrane region" description="Helical" evidence="7">
    <location>
        <begin position="146"/>
        <end position="171"/>
    </location>
</feature>
<feature type="transmembrane region" description="Helical" evidence="7">
    <location>
        <begin position="88"/>
        <end position="112"/>
    </location>
</feature>
<dbReference type="PROSITE" id="PS50850">
    <property type="entry name" value="MFS"/>
    <property type="match status" value="1"/>
</dbReference>
<keyword evidence="2" id="KW-0813">Transport</keyword>
<dbReference type="InterPro" id="IPR020846">
    <property type="entry name" value="MFS_dom"/>
</dbReference>
<reference evidence="9" key="2">
    <citation type="submission" date="2021-09" db="EMBL/GenBank/DDBJ databases">
        <authorList>
            <person name="Gilroy R."/>
        </authorList>
    </citation>
    <scope>NUCLEOTIDE SEQUENCE</scope>
    <source>
        <strain evidence="9">CHK124-7917</strain>
    </source>
</reference>
<feature type="transmembrane region" description="Helical" evidence="7">
    <location>
        <begin position="118"/>
        <end position="139"/>
    </location>
</feature>
<keyword evidence="5 7" id="KW-1133">Transmembrane helix</keyword>
<protein>
    <submittedName>
        <fullName evidence="9">MFS transporter</fullName>
    </submittedName>
</protein>
<organism evidence="9 10">
    <name type="scientific">Thermophilibacter provencensis</name>
    <dbReference type="NCBI Taxonomy" id="1852386"/>
    <lineage>
        <taxon>Bacteria</taxon>
        <taxon>Bacillati</taxon>
        <taxon>Actinomycetota</taxon>
        <taxon>Coriobacteriia</taxon>
        <taxon>Coriobacteriales</taxon>
        <taxon>Atopobiaceae</taxon>
        <taxon>Thermophilibacter</taxon>
    </lineage>
</organism>
<evidence type="ECO:0000313" key="10">
    <source>
        <dbReference type="Proteomes" id="UP000697330"/>
    </source>
</evidence>
<reference evidence="9" key="1">
    <citation type="journal article" date="2021" name="PeerJ">
        <title>Extensive microbial diversity within the chicken gut microbiome revealed by metagenomics and culture.</title>
        <authorList>
            <person name="Gilroy R."/>
            <person name="Ravi A."/>
            <person name="Getino M."/>
            <person name="Pursley I."/>
            <person name="Horton D.L."/>
            <person name="Alikhan N.F."/>
            <person name="Baker D."/>
            <person name="Gharbi K."/>
            <person name="Hall N."/>
            <person name="Watson M."/>
            <person name="Adriaenssens E.M."/>
            <person name="Foster-Nyarko E."/>
            <person name="Jarju S."/>
            <person name="Secka A."/>
            <person name="Antonio M."/>
            <person name="Oren A."/>
            <person name="Chaudhuri R.R."/>
            <person name="La Ragione R."/>
            <person name="Hildebrand F."/>
            <person name="Pallen M.J."/>
        </authorList>
    </citation>
    <scope>NUCLEOTIDE SEQUENCE</scope>
    <source>
        <strain evidence="9">CHK124-7917</strain>
    </source>
</reference>
<evidence type="ECO:0000256" key="7">
    <source>
        <dbReference type="SAM" id="Phobius"/>
    </source>
</evidence>
<dbReference type="Proteomes" id="UP000697330">
    <property type="component" value="Unassembled WGS sequence"/>
</dbReference>
<feature type="transmembrane region" description="Helical" evidence="7">
    <location>
        <begin position="274"/>
        <end position="296"/>
    </location>
</feature>
<dbReference type="PANTHER" id="PTHR42718">
    <property type="entry name" value="MAJOR FACILITATOR SUPERFAMILY MULTIDRUG TRANSPORTER MFSC"/>
    <property type="match status" value="1"/>
</dbReference>
<feature type="transmembrane region" description="Helical" evidence="7">
    <location>
        <begin position="56"/>
        <end position="76"/>
    </location>
</feature>
<feature type="domain" description="Major facilitator superfamily (MFS) profile" evidence="8">
    <location>
        <begin position="22"/>
        <end position="475"/>
    </location>
</feature>
<evidence type="ECO:0000256" key="1">
    <source>
        <dbReference type="ARBA" id="ARBA00004651"/>
    </source>
</evidence>
<dbReference type="SUPFAM" id="SSF103473">
    <property type="entry name" value="MFS general substrate transporter"/>
    <property type="match status" value="1"/>
</dbReference>
<dbReference type="RefSeq" id="WP_274959446.1">
    <property type="nucleotide sequence ID" value="NZ_DYWQ01000123.1"/>
</dbReference>
<dbReference type="EMBL" id="DYWQ01000123">
    <property type="protein sequence ID" value="HJF45749.1"/>
    <property type="molecule type" value="Genomic_DNA"/>
</dbReference>
<dbReference type="GO" id="GO:0022857">
    <property type="term" value="F:transmembrane transporter activity"/>
    <property type="evidence" value="ECO:0007669"/>
    <property type="project" value="InterPro"/>
</dbReference>
<dbReference type="Gene3D" id="1.20.1250.20">
    <property type="entry name" value="MFS general substrate transporter like domains"/>
    <property type="match status" value="1"/>
</dbReference>
<dbReference type="InterPro" id="IPR036259">
    <property type="entry name" value="MFS_trans_sf"/>
</dbReference>
<comment type="caution">
    <text evidence="9">The sequence shown here is derived from an EMBL/GenBank/DDBJ whole genome shotgun (WGS) entry which is preliminary data.</text>
</comment>
<evidence type="ECO:0000259" key="8">
    <source>
        <dbReference type="PROSITE" id="PS50850"/>
    </source>
</evidence>
<evidence type="ECO:0000256" key="5">
    <source>
        <dbReference type="ARBA" id="ARBA00022989"/>
    </source>
</evidence>
<name>A0A921GH07_9ACTN</name>
<feature type="transmembrane region" description="Helical" evidence="7">
    <location>
        <begin position="308"/>
        <end position="328"/>
    </location>
</feature>
<feature type="transmembrane region" description="Helical" evidence="7">
    <location>
        <begin position="448"/>
        <end position="469"/>
    </location>
</feature>
<sequence length="480" mass="49716">MTEELTTGERGGAPRRPRRGVALLAILLMTFMETLDGTIVNVALPTMQAELGVGATEIQLVASVFLVTTCAFLLVFGRLGDIVGKVRVFQAGVVLFTAGSALCALSATLPMLVASRAVQALGVACSLANNQGIITELFADGRGRALGLVATFTALGAMAGPTVGGALVSVFPWESIFVINVPIGIVSLALGVYALPATRPARRRPLDVAGCLLVVPSILLLFAAITLMETEVGPASLAMLAVGALLLVAFVLVERRQAEPLVRLDVFLSPSFDIDLVAMVLVFLGLSGVTIVMPFYLQDALGLDPGVAGLVMACYPLVNATVGTLVGALSDRVGCIKPTLLGQAVFSLGLALLSHLTLDTPVGAIVVLLMFTSLGSALFQSPNNSLIMGHASPETLGFVGSLGNLMRYLGQSLGITVSMGVLYGTMSAEAGHRVTSYAEGGAALFMDGLSTVFHLLSLLVIVGLALSLVRTLVIDRRARG</sequence>
<evidence type="ECO:0000256" key="3">
    <source>
        <dbReference type="ARBA" id="ARBA00022475"/>
    </source>
</evidence>
<dbReference type="InterPro" id="IPR011701">
    <property type="entry name" value="MFS"/>
</dbReference>
<dbReference type="CDD" id="cd17321">
    <property type="entry name" value="MFS_MMR_MDR_like"/>
    <property type="match status" value="1"/>
</dbReference>
<keyword evidence="4 7" id="KW-0812">Transmembrane</keyword>
<dbReference type="Gene3D" id="1.20.1720.10">
    <property type="entry name" value="Multidrug resistance protein D"/>
    <property type="match status" value="1"/>
</dbReference>
<feature type="transmembrane region" description="Helical" evidence="7">
    <location>
        <begin position="234"/>
        <end position="253"/>
    </location>
</feature>